<organism evidence="2 3">
    <name type="scientific">Candidatus Roizmanbacteria bacterium CG07_land_8_20_14_0_80_34_15</name>
    <dbReference type="NCBI Taxonomy" id="1974849"/>
    <lineage>
        <taxon>Bacteria</taxon>
        <taxon>Candidatus Roizmaniibacteriota</taxon>
    </lineage>
</organism>
<sequence length="141" mass="16541">MKHKIIKQYLKIYLCVLVFLILILNIISSQSISFIYFKFVNNDKPLTIAFLQKIKTLPEYEKILEMNNNIYGSTVKAEIIRQENTKKDLINNLKQQLTINPKARDVLYSLYQLNLAEGNTTKANNYLRQARKVDPNLNFEN</sequence>
<evidence type="ECO:0000256" key="1">
    <source>
        <dbReference type="SAM" id="Phobius"/>
    </source>
</evidence>
<dbReference type="Proteomes" id="UP000230184">
    <property type="component" value="Unassembled WGS sequence"/>
</dbReference>
<gene>
    <name evidence="2" type="ORF">COT02_01825</name>
</gene>
<proteinExistence type="predicted"/>
<evidence type="ECO:0000313" key="2">
    <source>
        <dbReference type="EMBL" id="PIU37257.1"/>
    </source>
</evidence>
<dbReference type="InterPro" id="IPR011990">
    <property type="entry name" value="TPR-like_helical_dom_sf"/>
</dbReference>
<reference evidence="3" key="1">
    <citation type="submission" date="2017-09" db="EMBL/GenBank/DDBJ databases">
        <title>Depth-based differentiation of microbial function through sediment-hosted aquifers and enrichment of novel symbionts in the deep terrestrial subsurface.</title>
        <authorList>
            <person name="Probst A.J."/>
            <person name="Ladd B."/>
            <person name="Jarett J.K."/>
            <person name="Geller-Mcgrath D.E."/>
            <person name="Sieber C.M.K."/>
            <person name="Emerson J.B."/>
            <person name="Anantharaman K."/>
            <person name="Thomas B.C."/>
            <person name="Malmstrom R."/>
            <person name="Stieglmeier M."/>
            <person name="Klingl A."/>
            <person name="Woyke T."/>
            <person name="Ryan C.M."/>
            <person name="Banfield J.F."/>
        </authorList>
    </citation>
    <scope>NUCLEOTIDE SEQUENCE [LARGE SCALE GENOMIC DNA]</scope>
</reference>
<keyword evidence="1" id="KW-0472">Membrane</keyword>
<comment type="caution">
    <text evidence="2">The sequence shown here is derived from an EMBL/GenBank/DDBJ whole genome shotgun (WGS) entry which is preliminary data.</text>
</comment>
<dbReference type="Gene3D" id="1.25.40.10">
    <property type="entry name" value="Tetratricopeptide repeat domain"/>
    <property type="match status" value="1"/>
</dbReference>
<name>A0A2M6YUR9_9BACT</name>
<dbReference type="AlphaFoldDB" id="A0A2M6YUR9"/>
<feature type="transmembrane region" description="Helical" evidence="1">
    <location>
        <begin position="12"/>
        <end position="37"/>
    </location>
</feature>
<evidence type="ECO:0000313" key="3">
    <source>
        <dbReference type="Proteomes" id="UP000230184"/>
    </source>
</evidence>
<dbReference type="EMBL" id="PEWY01000056">
    <property type="protein sequence ID" value="PIU37257.1"/>
    <property type="molecule type" value="Genomic_DNA"/>
</dbReference>
<keyword evidence="1" id="KW-0812">Transmembrane</keyword>
<protein>
    <submittedName>
        <fullName evidence="2">Uncharacterized protein</fullName>
    </submittedName>
</protein>
<keyword evidence="1" id="KW-1133">Transmembrane helix</keyword>
<accession>A0A2M6YUR9</accession>